<evidence type="ECO:0000313" key="2">
    <source>
        <dbReference type="EMBL" id="RRH93981.1"/>
    </source>
</evidence>
<dbReference type="AlphaFoldDB" id="A0A3P3F5V6"/>
<dbReference type="Proteomes" id="UP000273786">
    <property type="component" value="Unassembled WGS sequence"/>
</dbReference>
<dbReference type="Pfam" id="PF13276">
    <property type="entry name" value="HTH_21"/>
    <property type="match status" value="1"/>
</dbReference>
<comment type="caution">
    <text evidence="2">The sequence shown here is derived from an EMBL/GenBank/DDBJ whole genome shotgun (WGS) entry which is preliminary data.</text>
</comment>
<protein>
    <submittedName>
        <fullName evidence="2">Transposase</fullName>
    </submittedName>
</protein>
<gene>
    <name evidence="2" type="ORF">EH240_28090</name>
</gene>
<name>A0A3P3F5V6_9HYPH</name>
<proteinExistence type="predicted"/>
<dbReference type="InterPro" id="IPR025948">
    <property type="entry name" value="HTH-like_dom"/>
</dbReference>
<dbReference type="OrthoDB" id="9803878at2"/>
<dbReference type="RefSeq" id="WP_125004690.1">
    <property type="nucleotide sequence ID" value="NZ_RQXT01000046.1"/>
</dbReference>
<keyword evidence="3" id="KW-1185">Reference proteome</keyword>
<dbReference type="EMBL" id="RQXT01000046">
    <property type="protein sequence ID" value="RRH93981.1"/>
    <property type="molecule type" value="Genomic_DNA"/>
</dbReference>
<accession>A0A3P3F5V6</accession>
<evidence type="ECO:0000259" key="1">
    <source>
        <dbReference type="Pfam" id="PF13276"/>
    </source>
</evidence>
<evidence type="ECO:0000313" key="3">
    <source>
        <dbReference type="Proteomes" id="UP000273786"/>
    </source>
</evidence>
<reference evidence="2 3" key="1">
    <citation type="submission" date="2018-11" db="EMBL/GenBank/DDBJ databases">
        <title>the genome of Mesorhizobium tamadayense DSM 28320.</title>
        <authorList>
            <person name="Gao J."/>
        </authorList>
    </citation>
    <scope>NUCLEOTIDE SEQUENCE [LARGE SCALE GENOMIC DNA]</scope>
    <source>
        <strain evidence="2 3">DSM 28320</strain>
    </source>
</reference>
<feature type="domain" description="HTH-like" evidence="1">
    <location>
        <begin position="19"/>
        <end position="60"/>
    </location>
</feature>
<organism evidence="2 3">
    <name type="scientific">Mesorhizobium tamadayense</name>
    <dbReference type="NCBI Taxonomy" id="425306"/>
    <lineage>
        <taxon>Bacteria</taxon>
        <taxon>Pseudomonadati</taxon>
        <taxon>Pseudomonadota</taxon>
        <taxon>Alphaproteobacteria</taxon>
        <taxon>Hyphomicrobiales</taxon>
        <taxon>Phyllobacteriaceae</taxon>
        <taxon>Mesorhizobium</taxon>
    </lineage>
</organism>
<sequence length="63" mass="7428">MGIARSTYYDRPQKTADGTAIVEAIAARFEHYGWRRVRAALRQKGMIINHKKIRRLMREHAFL</sequence>